<feature type="domain" description="BHLH" evidence="7">
    <location>
        <begin position="46"/>
        <end position="99"/>
    </location>
</feature>
<accession>A0A6P6BKC6</accession>
<dbReference type="PANTHER" id="PTHR10649:SF3">
    <property type="entry name" value="ARYL HYDROCARBON RECEPTOR REPRESSOR"/>
    <property type="match status" value="1"/>
</dbReference>
<evidence type="ECO:0000256" key="2">
    <source>
        <dbReference type="ARBA" id="ARBA00023015"/>
    </source>
</evidence>
<dbReference type="SUPFAM" id="SSF47459">
    <property type="entry name" value="HLH, helix-loop-helix DNA-binding domain"/>
    <property type="match status" value="1"/>
</dbReference>
<dbReference type="Pfam" id="PF00010">
    <property type="entry name" value="HLH"/>
    <property type="match status" value="1"/>
</dbReference>
<proteinExistence type="predicted"/>
<dbReference type="FunFam" id="4.10.280.10:FF:000041">
    <property type="entry name" value="aryl hydrocarbon receptor repressor"/>
    <property type="match status" value="1"/>
</dbReference>
<dbReference type="AlphaFoldDB" id="A0A6P6BKC6"/>
<dbReference type="GO" id="GO:0034751">
    <property type="term" value="C:aryl hydrocarbon receptor complex"/>
    <property type="evidence" value="ECO:0007669"/>
    <property type="project" value="TreeGrafter"/>
</dbReference>
<sequence length="737" mass="78434">MRVSLDILTARKPEVTGELTSLGAQRRQAPVSGTAASGGWRVRKPATGAEKSNPSKRHRDRLNAELDHLASLLPFPADVVSKLDKLSVLRLSVSYLRVKSFFQGRTRPAQPGRPALCSVGPAGRAACPGELYGPRGPSAVLEGRLLLETLDGFALVVSAEGVIFYASATIADHLGFHQVSAASRSGSRLRTLTVTSPDPAFLITECGGLRTPGRGAAVAGVFLEIPVRSLGLPEKPWLPSAQKGCPWVRDPSKPPDGGLALQTEQAGGEDAVLGRLLRAQAGAAGPTEFAAFLTRCFTCRVRCLLDSTSGFLLSRGFVMESALASVSRRARPPQAQQQRRPVAGFCHRRPAKATRSLCESELHGKPSFLAGRSNRERGVSVLRAQVDACRWARAPARATCLCLRGGPDLVLGPEGAAGDRAAGEHGRARRETHTYDCRFQTPEPARHLSWVTGKRGQDGARLKLEPSRGEPFPTHAAPRGSCLSSPGGLGTVPAFRNPPSCHQAPSAFPSRASRALRDGGQGQAHPPTSCPFPQGGLENRLPQPSVQRLAVGGYSTEDIKVRSVPMPPGAPCNPMFSLNVPIKMESDSGSENAPDGYCMPPSQMWLGASDMAKRQLVTFPTRMHLKTEPDSGHHLYSPHLGPGMLGAPPRPGRELTPGHPSLCVCLEPPPCLCMRGHQPPTLGRDCRAPGTTSMVKREPLDSPPWAAHSQGGVHRMLPKSALATLMPPTASEGTFLP</sequence>
<name>A0A6P6BKC6_PTEVA</name>
<dbReference type="PROSITE" id="PS50888">
    <property type="entry name" value="BHLH"/>
    <property type="match status" value="1"/>
</dbReference>
<dbReference type="GO" id="GO:0005634">
    <property type="term" value="C:nucleus"/>
    <property type="evidence" value="ECO:0007669"/>
    <property type="project" value="UniProtKB-SubCell"/>
</dbReference>
<feature type="compositionally biased region" description="Low complexity" evidence="6">
    <location>
        <begin position="504"/>
        <end position="513"/>
    </location>
</feature>
<dbReference type="OrthoDB" id="7788762at2759"/>
<gene>
    <name evidence="9" type="primary">AHRR</name>
</gene>
<keyword evidence="5" id="KW-0539">Nucleus</keyword>
<evidence type="ECO:0000259" key="7">
    <source>
        <dbReference type="PROSITE" id="PS50888"/>
    </source>
</evidence>
<evidence type="ECO:0000256" key="4">
    <source>
        <dbReference type="ARBA" id="ARBA00023163"/>
    </source>
</evidence>
<dbReference type="InterPro" id="IPR011598">
    <property type="entry name" value="bHLH_dom"/>
</dbReference>
<evidence type="ECO:0000256" key="1">
    <source>
        <dbReference type="ARBA" id="ARBA00004123"/>
    </source>
</evidence>
<dbReference type="PANTHER" id="PTHR10649">
    <property type="entry name" value="ARYL HYDROCARBON RECEPTOR"/>
    <property type="match status" value="1"/>
</dbReference>
<dbReference type="InterPro" id="IPR039091">
    <property type="entry name" value="AHR/AHRR"/>
</dbReference>
<dbReference type="GO" id="GO:0046983">
    <property type="term" value="F:protein dimerization activity"/>
    <property type="evidence" value="ECO:0007669"/>
    <property type="project" value="InterPro"/>
</dbReference>
<dbReference type="RefSeq" id="XP_023375519.1">
    <property type="nucleotide sequence ID" value="XM_023519751.1"/>
</dbReference>
<evidence type="ECO:0000313" key="8">
    <source>
        <dbReference type="Proteomes" id="UP000515202"/>
    </source>
</evidence>
<keyword evidence="4" id="KW-0804">Transcription</keyword>
<evidence type="ECO:0000256" key="5">
    <source>
        <dbReference type="ARBA" id="ARBA00023242"/>
    </source>
</evidence>
<dbReference type="InterPro" id="IPR036638">
    <property type="entry name" value="HLH_DNA-bd_sf"/>
</dbReference>
<dbReference type="Gene3D" id="3.30.450.20">
    <property type="entry name" value="PAS domain"/>
    <property type="match status" value="1"/>
</dbReference>
<comment type="subcellular location">
    <subcellularLocation>
        <location evidence="1">Nucleus</location>
    </subcellularLocation>
</comment>
<feature type="region of interest" description="Disordered" evidence="6">
    <location>
        <begin position="466"/>
        <end position="541"/>
    </location>
</feature>
<evidence type="ECO:0000256" key="3">
    <source>
        <dbReference type="ARBA" id="ARBA00023125"/>
    </source>
</evidence>
<dbReference type="GO" id="GO:0004879">
    <property type="term" value="F:nuclear receptor activity"/>
    <property type="evidence" value="ECO:0007669"/>
    <property type="project" value="TreeGrafter"/>
</dbReference>
<dbReference type="GO" id="GO:0000976">
    <property type="term" value="F:transcription cis-regulatory region binding"/>
    <property type="evidence" value="ECO:0007669"/>
    <property type="project" value="TreeGrafter"/>
</dbReference>
<evidence type="ECO:0000256" key="6">
    <source>
        <dbReference type="SAM" id="MobiDB-lite"/>
    </source>
</evidence>
<organism evidence="8 9">
    <name type="scientific">Pteropus vampyrus</name>
    <name type="common">Large flying fox</name>
    <dbReference type="NCBI Taxonomy" id="132908"/>
    <lineage>
        <taxon>Eukaryota</taxon>
        <taxon>Metazoa</taxon>
        <taxon>Chordata</taxon>
        <taxon>Craniata</taxon>
        <taxon>Vertebrata</taxon>
        <taxon>Euteleostomi</taxon>
        <taxon>Mammalia</taxon>
        <taxon>Eutheria</taxon>
        <taxon>Laurasiatheria</taxon>
        <taxon>Chiroptera</taxon>
        <taxon>Yinpterochiroptera</taxon>
        <taxon>Pteropodoidea</taxon>
        <taxon>Pteropodidae</taxon>
        <taxon>Pteropodinae</taxon>
        <taxon>Pteropus</taxon>
    </lineage>
</organism>
<keyword evidence="9" id="KW-0675">Receptor</keyword>
<reference evidence="9" key="1">
    <citation type="submission" date="2025-08" db="UniProtKB">
        <authorList>
            <consortium name="RefSeq"/>
        </authorList>
    </citation>
    <scope>IDENTIFICATION</scope>
    <source>
        <tissue evidence="9">Kidney</tissue>
    </source>
</reference>
<dbReference type="Gene3D" id="4.10.280.10">
    <property type="entry name" value="Helix-loop-helix DNA-binding domain"/>
    <property type="match status" value="1"/>
</dbReference>
<dbReference type="CTD" id="57491"/>
<dbReference type="GeneID" id="105301310"/>
<feature type="region of interest" description="Disordered" evidence="6">
    <location>
        <begin position="21"/>
        <end position="58"/>
    </location>
</feature>
<dbReference type="GO" id="GO:0006805">
    <property type="term" value="P:xenobiotic metabolic process"/>
    <property type="evidence" value="ECO:0007669"/>
    <property type="project" value="InterPro"/>
</dbReference>
<keyword evidence="8" id="KW-1185">Reference proteome</keyword>
<dbReference type="KEGG" id="pvp:105301310"/>
<dbReference type="SMART" id="SM00353">
    <property type="entry name" value="HLH"/>
    <property type="match status" value="1"/>
</dbReference>
<keyword evidence="2" id="KW-0805">Transcription regulation</keyword>
<evidence type="ECO:0000313" key="9">
    <source>
        <dbReference type="RefSeq" id="XP_023375519.1"/>
    </source>
</evidence>
<protein>
    <submittedName>
        <fullName evidence="9">Aryl hydrocarbon receptor repressor</fullName>
    </submittedName>
</protein>
<dbReference type="Proteomes" id="UP000515202">
    <property type="component" value="Unplaced"/>
</dbReference>
<keyword evidence="3" id="KW-0238">DNA-binding</keyword>